<comment type="caution">
    <text evidence="2">The sequence shown here is derived from an EMBL/GenBank/DDBJ whole genome shotgun (WGS) entry which is preliminary data.</text>
</comment>
<feature type="transmembrane region" description="Helical" evidence="1">
    <location>
        <begin position="53"/>
        <end position="74"/>
    </location>
</feature>
<sequence length="218" mass="25168">MKKLLIASIVLFFLGLILKLIHYPSSIIIFLGTGLFFIYSIIFFIKGIKEKKALSFALLSSSFFLMYILARLFYWTTIPLFGISLYLIIGFGLGLLSFIHVKAYRSSNLWGIITMICLFVCSVILTNISTDKIYYFFNIRDLVNNSCGNLMYDMDNWDHYSWFLYCEGDYTGALEANEIAKTAAMEFNKQTDGGVASYLEELKERNSQIKTQSWEEYK</sequence>
<keyword evidence="1" id="KW-0812">Transmembrane</keyword>
<dbReference type="RefSeq" id="WP_301191812.1">
    <property type="nucleotide sequence ID" value="NZ_JAPDPJ010000047.1"/>
</dbReference>
<protein>
    <submittedName>
        <fullName evidence="2">Uncharacterized protein</fullName>
    </submittedName>
</protein>
<proteinExistence type="predicted"/>
<evidence type="ECO:0000313" key="3">
    <source>
        <dbReference type="Proteomes" id="UP001209229"/>
    </source>
</evidence>
<feature type="transmembrane region" description="Helical" evidence="1">
    <location>
        <begin position="108"/>
        <end position="128"/>
    </location>
</feature>
<keyword evidence="1" id="KW-1133">Transmembrane helix</keyword>
<name>A0AAE3SGE4_9BACT</name>
<accession>A0AAE3SGE4</accession>
<feature type="transmembrane region" description="Helical" evidence="1">
    <location>
        <begin position="29"/>
        <end position="46"/>
    </location>
</feature>
<organism evidence="2 3">
    <name type="scientific">Plebeiibacterium sediminum</name>
    <dbReference type="NCBI Taxonomy" id="2992112"/>
    <lineage>
        <taxon>Bacteria</taxon>
        <taxon>Pseudomonadati</taxon>
        <taxon>Bacteroidota</taxon>
        <taxon>Bacteroidia</taxon>
        <taxon>Marinilabiliales</taxon>
        <taxon>Marinilabiliaceae</taxon>
        <taxon>Plebeiibacterium</taxon>
    </lineage>
</organism>
<dbReference type="Proteomes" id="UP001209229">
    <property type="component" value="Unassembled WGS sequence"/>
</dbReference>
<dbReference type="EMBL" id="JAPDPJ010000047">
    <property type="protein sequence ID" value="MCW3788251.1"/>
    <property type="molecule type" value="Genomic_DNA"/>
</dbReference>
<feature type="transmembrane region" description="Helical" evidence="1">
    <location>
        <begin position="80"/>
        <end position="101"/>
    </location>
</feature>
<evidence type="ECO:0000313" key="2">
    <source>
        <dbReference type="EMBL" id="MCW3788251.1"/>
    </source>
</evidence>
<evidence type="ECO:0000256" key="1">
    <source>
        <dbReference type="SAM" id="Phobius"/>
    </source>
</evidence>
<keyword evidence="3" id="KW-1185">Reference proteome</keyword>
<reference evidence="2" key="1">
    <citation type="submission" date="2022-10" db="EMBL/GenBank/DDBJ databases">
        <authorList>
            <person name="Yu W.X."/>
        </authorList>
    </citation>
    <scope>NUCLEOTIDE SEQUENCE</scope>
    <source>
        <strain evidence="2">AAT</strain>
    </source>
</reference>
<dbReference type="AlphaFoldDB" id="A0AAE3SGE4"/>
<keyword evidence="1" id="KW-0472">Membrane</keyword>
<gene>
    <name evidence="2" type="ORF">OM075_17415</name>
</gene>